<gene>
    <name evidence="1" type="ORF">ABMA28_014925</name>
</gene>
<evidence type="ECO:0000313" key="2">
    <source>
        <dbReference type="Proteomes" id="UP001549921"/>
    </source>
</evidence>
<dbReference type="AlphaFoldDB" id="A0ABD0TDN1"/>
<dbReference type="InterPro" id="IPR036621">
    <property type="entry name" value="Anticodon-bd_dom_sf"/>
</dbReference>
<evidence type="ECO:0008006" key="3">
    <source>
        <dbReference type="Google" id="ProtNLM"/>
    </source>
</evidence>
<dbReference type="Gene3D" id="3.30.930.10">
    <property type="entry name" value="Bira Bifunctional Protein, Domain 2"/>
    <property type="match status" value="1"/>
</dbReference>
<comment type="caution">
    <text evidence="1">The sequence shown here is derived from an EMBL/GenBank/DDBJ whole genome shotgun (WGS) entry which is preliminary data.</text>
</comment>
<proteinExistence type="predicted"/>
<evidence type="ECO:0000313" key="1">
    <source>
        <dbReference type="EMBL" id="KAL0841183.1"/>
    </source>
</evidence>
<dbReference type="Gene3D" id="3.40.50.800">
    <property type="entry name" value="Anticodon-binding domain"/>
    <property type="match status" value="1"/>
</dbReference>
<name>A0ABD0TDN1_LOXSC</name>
<sequence length="321" mass="36746">MKTEMQKVLNLTKFFSLHPSTNSAILYNFTKSSLIFLHNIHISWLQSINTKTSRHLPVFTVEKFTEGNKKTLPYGFIANHVIKHDDSTVLEHDTDDCASKNKSQLQLNLIVPHHTSMQYFIQWQRYRKYWWSSITTTPSLFAINEVKYEEEKADANIVAQFPWGQHIVETISMTSKAMGRDSSHLKCSMSLESAMFLLLLDGLINKKESEYLKLHRSMAPYKISFALDGNDTTNKSNLNGLAYLLHQRLKSKDILSCLPNFTLSLEQQIKENLQLGVTYTAILSENTLTNGIFHLLNSSTMLREDVHVADFDSYASLICGK</sequence>
<reference evidence="1 2" key="1">
    <citation type="submission" date="2024-06" db="EMBL/GenBank/DDBJ databases">
        <title>A chromosome-level genome assembly of beet webworm, Loxostege sticticalis.</title>
        <authorList>
            <person name="Zhang Y."/>
        </authorList>
    </citation>
    <scope>NUCLEOTIDE SEQUENCE [LARGE SCALE GENOMIC DNA]</scope>
    <source>
        <strain evidence="1">AQ028</strain>
        <tissue evidence="1">Male pupae</tissue>
    </source>
</reference>
<dbReference type="Proteomes" id="UP001549921">
    <property type="component" value="Unassembled WGS sequence"/>
</dbReference>
<dbReference type="EMBL" id="JBEDNZ010000006">
    <property type="protein sequence ID" value="KAL0841183.1"/>
    <property type="molecule type" value="Genomic_DNA"/>
</dbReference>
<organism evidence="1 2">
    <name type="scientific">Loxostege sticticalis</name>
    <name type="common">Beet webworm moth</name>
    <dbReference type="NCBI Taxonomy" id="481309"/>
    <lineage>
        <taxon>Eukaryota</taxon>
        <taxon>Metazoa</taxon>
        <taxon>Ecdysozoa</taxon>
        <taxon>Arthropoda</taxon>
        <taxon>Hexapoda</taxon>
        <taxon>Insecta</taxon>
        <taxon>Pterygota</taxon>
        <taxon>Neoptera</taxon>
        <taxon>Endopterygota</taxon>
        <taxon>Lepidoptera</taxon>
        <taxon>Glossata</taxon>
        <taxon>Ditrysia</taxon>
        <taxon>Pyraloidea</taxon>
        <taxon>Crambidae</taxon>
        <taxon>Pyraustinae</taxon>
        <taxon>Loxostege</taxon>
    </lineage>
</organism>
<accession>A0ABD0TDN1</accession>
<dbReference type="SUPFAM" id="SSF52954">
    <property type="entry name" value="Class II aaRS ABD-related"/>
    <property type="match status" value="1"/>
</dbReference>
<protein>
    <recommendedName>
        <fullName evidence="3">DNA polymerase subunit gamma-2, mitochondrial</fullName>
    </recommendedName>
</protein>
<dbReference type="InterPro" id="IPR045864">
    <property type="entry name" value="aa-tRNA-synth_II/BPL/LPL"/>
</dbReference>